<comment type="caution">
    <text evidence="3">The sequence shown here is derived from an EMBL/GenBank/DDBJ whole genome shotgun (WGS) entry which is preliminary data.</text>
</comment>
<reference evidence="3 4" key="1">
    <citation type="submission" date="2021-08" db="EMBL/GenBank/DDBJ databases">
        <authorList>
            <person name="Tuo L."/>
        </authorList>
    </citation>
    <scope>NUCLEOTIDE SEQUENCE [LARGE SCALE GENOMIC DNA]</scope>
    <source>
        <strain evidence="3 4">JCM 31229</strain>
    </source>
</reference>
<feature type="transmembrane region" description="Helical" evidence="1">
    <location>
        <begin position="261"/>
        <end position="284"/>
    </location>
</feature>
<keyword evidence="1" id="KW-0812">Transmembrane</keyword>
<evidence type="ECO:0000313" key="4">
    <source>
        <dbReference type="Proteomes" id="UP000706039"/>
    </source>
</evidence>
<dbReference type="EMBL" id="JAINVV010000011">
    <property type="protein sequence ID" value="MBY8825291.1"/>
    <property type="molecule type" value="Genomic_DNA"/>
</dbReference>
<dbReference type="Proteomes" id="UP000706039">
    <property type="component" value="Unassembled WGS sequence"/>
</dbReference>
<keyword evidence="1" id="KW-0472">Membrane</keyword>
<dbReference type="RefSeq" id="WP_222992384.1">
    <property type="nucleotide sequence ID" value="NZ_JAINVV010000011.1"/>
</dbReference>
<protein>
    <submittedName>
        <fullName evidence="3">DUF2157 domain-containing protein</fullName>
    </submittedName>
</protein>
<feature type="transmembrane region" description="Helical" evidence="1">
    <location>
        <begin position="72"/>
        <end position="90"/>
    </location>
</feature>
<feature type="transmembrane region" description="Helical" evidence="1">
    <location>
        <begin position="205"/>
        <end position="227"/>
    </location>
</feature>
<sequence length="318" mass="34707">MSRFRTEVLDWLGAGRAVAGREREVLRIADVTPSPADWRTFLGHLTLWLGTVALAAAVIFFFAFNWADLGRFAKFGLVEAAILAGLLACWRLDLDGMPGKAMLVMLSLLTGALLALSGQIYQTGADTYELFAWWAVLILPWVTVSRFSPLWLIWLALINLALFFYFSLSRSADPLLWSMFALNTAALILWEAAHRAGLSWLRDNWPPRLVSIAAGCGATALAVWAIFESDEIAGMRALAALAYLAWLAALYGWYRHCRPDLFMLAGGVLSLIVTVAAFLTHHMVESGSGAFLLIGLVVIGMSAGGAIWLKSVSRAQAA</sequence>
<evidence type="ECO:0000259" key="2">
    <source>
        <dbReference type="Pfam" id="PF09925"/>
    </source>
</evidence>
<gene>
    <name evidence="3" type="ORF">K7G82_23510</name>
</gene>
<feature type="transmembrane region" description="Helical" evidence="1">
    <location>
        <begin position="127"/>
        <end position="144"/>
    </location>
</feature>
<proteinExistence type="predicted"/>
<name>A0ABS7PVJ3_9SPHN</name>
<evidence type="ECO:0000256" key="1">
    <source>
        <dbReference type="SAM" id="Phobius"/>
    </source>
</evidence>
<dbReference type="InterPro" id="IPR018677">
    <property type="entry name" value="DUF2157"/>
</dbReference>
<dbReference type="Pfam" id="PF09925">
    <property type="entry name" value="DUF2157"/>
    <property type="match status" value="1"/>
</dbReference>
<keyword evidence="4" id="KW-1185">Reference proteome</keyword>
<feature type="transmembrane region" description="Helical" evidence="1">
    <location>
        <begin position="45"/>
        <end position="66"/>
    </location>
</feature>
<feature type="transmembrane region" description="Helical" evidence="1">
    <location>
        <begin position="174"/>
        <end position="193"/>
    </location>
</feature>
<feature type="transmembrane region" description="Helical" evidence="1">
    <location>
        <begin position="102"/>
        <end position="121"/>
    </location>
</feature>
<keyword evidence="1" id="KW-1133">Transmembrane helix</keyword>
<feature type="transmembrane region" description="Helical" evidence="1">
    <location>
        <begin position="290"/>
        <end position="309"/>
    </location>
</feature>
<evidence type="ECO:0000313" key="3">
    <source>
        <dbReference type="EMBL" id="MBY8825291.1"/>
    </source>
</evidence>
<accession>A0ABS7PVJ3</accession>
<feature type="domain" description="DUF2157" evidence="2">
    <location>
        <begin position="43"/>
        <end position="151"/>
    </location>
</feature>
<organism evidence="3 4">
    <name type="scientific">Sphingomonas colocasiae</name>
    <dbReference type="NCBI Taxonomy" id="1848973"/>
    <lineage>
        <taxon>Bacteria</taxon>
        <taxon>Pseudomonadati</taxon>
        <taxon>Pseudomonadota</taxon>
        <taxon>Alphaproteobacteria</taxon>
        <taxon>Sphingomonadales</taxon>
        <taxon>Sphingomonadaceae</taxon>
        <taxon>Sphingomonas</taxon>
    </lineage>
</organism>
<feature type="transmembrane region" description="Helical" evidence="1">
    <location>
        <begin position="233"/>
        <end position="254"/>
    </location>
</feature>